<evidence type="ECO:0000313" key="2">
    <source>
        <dbReference type="Proteomes" id="UP000621799"/>
    </source>
</evidence>
<sequence>MLDASNSSALSHHAVSRQLQANLKREDERLGDSLELERILWLTAEC</sequence>
<comment type="caution">
    <text evidence="1">The sequence shown here is derived from an EMBL/GenBank/DDBJ whole genome shotgun (WGS) entry which is preliminary data.</text>
</comment>
<evidence type="ECO:0000313" key="1">
    <source>
        <dbReference type="EMBL" id="MBE9040403.1"/>
    </source>
</evidence>
<accession>A0A928Z875</accession>
<organism evidence="1 2">
    <name type="scientific">Zarconia navalis LEGE 11467</name>
    <dbReference type="NCBI Taxonomy" id="1828826"/>
    <lineage>
        <taxon>Bacteria</taxon>
        <taxon>Bacillati</taxon>
        <taxon>Cyanobacteriota</taxon>
        <taxon>Cyanophyceae</taxon>
        <taxon>Oscillatoriophycideae</taxon>
        <taxon>Oscillatoriales</taxon>
        <taxon>Oscillatoriales incertae sedis</taxon>
        <taxon>Zarconia</taxon>
        <taxon>Zarconia navalis</taxon>
    </lineage>
</organism>
<dbReference type="RefSeq" id="WP_264320651.1">
    <property type="nucleotide sequence ID" value="NZ_JADEXN010000081.1"/>
</dbReference>
<dbReference type="EMBL" id="JADEXN010000081">
    <property type="protein sequence ID" value="MBE9040403.1"/>
    <property type="molecule type" value="Genomic_DNA"/>
</dbReference>
<keyword evidence="2" id="KW-1185">Reference proteome</keyword>
<proteinExistence type="predicted"/>
<reference evidence="1" key="1">
    <citation type="submission" date="2020-10" db="EMBL/GenBank/DDBJ databases">
        <authorList>
            <person name="Castelo-Branco R."/>
            <person name="Eusebio N."/>
            <person name="Adriana R."/>
            <person name="Vieira A."/>
            <person name="Brugerolle De Fraissinette N."/>
            <person name="Rezende De Castro R."/>
            <person name="Schneider M.P."/>
            <person name="Vasconcelos V."/>
            <person name="Leao P.N."/>
        </authorList>
    </citation>
    <scope>NUCLEOTIDE SEQUENCE</scope>
    <source>
        <strain evidence="1">LEGE 11467</strain>
    </source>
</reference>
<dbReference type="AlphaFoldDB" id="A0A928Z875"/>
<protein>
    <submittedName>
        <fullName evidence="1">Uncharacterized protein</fullName>
    </submittedName>
</protein>
<name>A0A928Z875_9CYAN</name>
<gene>
    <name evidence="1" type="ORF">IQ235_06320</name>
</gene>
<dbReference type="Proteomes" id="UP000621799">
    <property type="component" value="Unassembled WGS sequence"/>
</dbReference>